<feature type="coiled-coil region" evidence="1">
    <location>
        <begin position="386"/>
        <end position="441"/>
    </location>
</feature>
<comment type="caution">
    <text evidence="3">The sequence shown here is derived from an EMBL/GenBank/DDBJ whole genome shotgun (WGS) entry which is preliminary data.</text>
</comment>
<reference evidence="3" key="2">
    <citation type="submission" date="2021-04" db="EMBL/GenBank/DDBJ databases">
        <authorList>
            <person name="Gilroy R."/>
        </authorList>
    </citation>
    <scope>NUCLEOTIDE SEQUENCE</scope>
    <source>
        <strain evidence="3">CHK193-4272</strain>
    </source>
</reference>
<evidence type="ECO:0000256" key="1">
    <source>
        <dbReference type="SAM" id="Coils"/>
    </source>
</evidence>
<dbReference type="Proteomes" id="UP000886808">
    <property type="component" value="Unassembled WGS sequence"/>
</dbReference>
<evidence type="ECO:0000313" key="4">
    <source>
        <dbReference type="Proteomes" id="UP000886808"/>
    </source>
</evidence>
<dbReference type="Pfam" id="PF03432">
    <property type="entry name" value="Relaxase"/>
    <property type="match status" value="1"/>
</dbReference>
<dbReference type="EMBL" id="DXIE01000023">
    <property type="protein sequence ID" value="HIV61842.1"/>
    <property type="molecule type" value="Genomic_DNA"/>
</dbReference>
<sequence>MAVTSIWAVKSVADHAISYICNPQKTAKNRNEVDNVIKYAANESKTEQSYYVTCLNCNQEHAVQQFAETKALWRKSDGRVAFHGYQSFKAGEVDAEQAHAIGVTLAKELWGERFEVVIATHCNTDCFHNHFVINSVSFKDGKKFYNSRTDYLKMKKISDRICRELSLSVIGYNETPYKKQINSGKTTLYDTIRADIDRAISSSTTETHFIKMLHEMGYTLKFHKVNGELLKYPAIKPPDASHFVRFYRLGEGYSPKEIGNRILENTKREKPFVIPIIQGRIYYKKRKNRTKIKGLRALYFHYCYKLHIIKKNPKSMKKVSVLLREDMLKLERLDKQTQLLCKEKISTLEDLTAFKSEIVQQIAVLTQKRHNLRNIKRKKWRNNEVYESESKQITSITKELQMLRKKVVLCDEIEERSNNVAYKLKLLLDEQKNERKEIENRELFGRCSRTSGQNEPTRS</sequence>
<evidence type="ECO:0000259" key="2">
    <source>
        <dbReference type="Pfam" id="PF03432"/>
    </source>
</evidence>
<accession>A0A9D1TH94</accession>
<reference evidence="3" key="1">
    <citation type="journal article" date="2021" name="PeerJ">
        <title>Extensive microbial diversity within the chicken gut microbiome revealed by metagenomics and culture.</title>
        <authorList>
            <person name="Gilroy R."/>
            <person name="Ravi A."/>
            <person name="Getino M."/>
            <person name="Pursley I."/>
            <person name="Horton D.L."/>
            <person name="Alikhan N.F."/>
            <person name="Baker D."/>
            <person name="Gharbi K."/>
            <person name="Hall N."/>
            <person name="Watson M."/>
            <person name="Adriaenssens E.M."/>
            <person name="Foster-Nyarko E."/>
            <person name="Jarju S."/>
            <person name="Secka A."/>
            <person name="Antonio M."/>
            <person name="Oren A."/>
            <person name="Chaudhuri R.R."/>
            <person name="La Ragione R."/>
            <person name="Hildebrand F."/>
            <person name="Pallen M.J."/>
        </authorList>
    </citation>
    <scope>NUCLEOTIDE SEQUENCE</scope>
    <source>
        <strain evidence="3">CHK193-4272</strain>
    </source>
</reference>
<feature type="domain" description="MobA/VirD2-like nuclease" evidence="2">
    <location>
        <begin position="39"/>
        <end position="166"/>
    </location>
</feature>
<protein>
    <submittedName>
        <fullName evidence="3">Relaxase/mobilization nuclease domain-containing protein</fullName>
    </submittedName>
</protein>
<evidence type="ECO:0000313" key="3">
    <source>
        <dbReference type="EMBL" id="HIV61842.1"/>
    </source>
</evidence>
<keyword evidence="1" id="KW-0175">Coiled coil</keyword>
<dbReference type="InterPro" id="IPR005094">
    <property type="entry name" value="Endonuclease_MobA/VirD2"/>
</dbReference>
<gene>
    <name evidence="3" type="ORF">H9746_03210</name>
</gene>
<organism evidence="3 4">
    <name type="scientific">Candidatus Butyricicoccus avistercoris</name>
    <dbReference type="NCBI Taxonomy" id="2838518"/>
    <lineage>
        <taxon>Bacteria</taxon>
        <taxon>Bacillati</taxon>
        <taxon>Bacillota</taxon>
        <taxon>Clostridia</taxon>
        <taxon>Eubacteriales</taxon>
        <taxon>Butyricicoccaceae</taxon>
        <taxon>Butyricicoccus</taxon>
    </lineage>
</organism>
<proteinExistence type="predicted"/>
<name>A0A9D1TH94_9FIRM</name>
<dbReference type="AlphaFoldDB" id="A0A9D1TH94"/>